<comment type="caution">
    <text evidence="2">The sequence shown here is derived from an EMBL/GenBank/DDBJ whole genome shotgun (WGS) entry which is preliminary data.</text>
</comment>
<protein>
    <submittedName>
        <fullName evidence="2">Transposase</fullName>
    </submittedName>
</protein>
<dbReference type="EMBL" id="MAXA01000206">
    <property type="protein sequence ID" value="OHV28744.1"/>
    <property type="molecule type" value="Genomic_DNA"/>
</dbReference>
<dbReference type="AlphaFoldDB" id="A0A1S1Q951"/>
<dbReference type="PANTHER" id="PTHR33627:SF1">
    <property type="entry name" value="TRANSPOSASE"/>
    <property type="match status" value="1"/>
</dbReference>
<organism evidence="2 3">
    <name type="scientific">Parafrankia soli</name>
    <dbReference type="NCBI Taxonomy" id="2599596"/>
    <lineage>
        <taxon>Bacteria</taxon>
        <taxon>Bacillati</taxon>
        <taxon>Actinomycetota</taxon>
        <taxon>Actinomycetes</taxon>
        <taxon>Frankiales</taxon>
        <taxon>Frankiaceae</taxon>
        <taxon>Parafrankia</taxon>
    </lineage>
</organism>
<name>A0A1S1Q951_9ACTN</name>
<dbReference type="Pfam" id="PF13546">
    <property type="entry name" value="DDE_5"/>
    <property type="match status" value="1"/>
</dbReference>
<evidence type="ECO:0000259" key="1">
    <source>
        <dbReference type="Pfam" id="PF13546"/>
    </source>
</evidence>
<feature type="non-terminal residue" evidence="2">
    <location>
        <position position="319"/>
    </location>
</feature>
<dbReference type="RefSeq" id="WP_071063316.1">
    <property type="nucleotide sequence ID" value="NZ_MAXA01000206.1"/>
</dbReference>
<dbReference type="InterPro" id="IPR038721">
    <property type="entry name" value="IS701-like_DDE_dom"/>
</dbReference>
<dbReference type="InterPro" id="IPR039365">
    <property type="entry name" value="IS701-like"/>
</dbReference>
<dbReference type="PANTHER" id="PTHR33627">
    <property type="entry name" value="TRANSPOSASE"/>
    <property type="match status" value="1"/>
</dbReference>
<evidence type="ECO:0000313" key="3">
    <source>
        <dbReference type="Proteomes" id="UP000179769"/>
    </source>
</evidence>
<dbReference type="NCBIfam" id="NF033540">
    <property type="entry name" value="transpos_IS701"/>
    <property type="match status" value="1"/>
</dbReference>
<keyword evidence="3" id="KW-1185">Reference proteome</keyword>
<sequence length="319" mass="34612">MVGVVTARDVAGWERELAALTEGLGWLSNRPEPRRVFADFVRALLADVPKKNSWGLAEHAGYPTPRPFEHLLDGAVWDAEMLRDAVREYVVAHLGSGAAVLVLDDTQTLKKESKSVGVAPQYYGLTGETANVQTMVMCTYASPFGHAFIDRELYLPAVWTDDPARCRAAGVPAGRGFATKPELAVGMLARTVAAGVPFRWVVADSGYGKDPGLRGHCHAQGLSYVLAVPKSLPLLDGRGRSTRPDRVHAGLPVGVFERRSCGDGAKGARYDWAAVPVTVADQPPADGYAHTLLIRKSTTPQTRDGRTFYEFEYFLVHAP</sequence>
<feature type="domain" description="Transposase IS701-like DDE" evidence="1">
    <location>
        <begin position="30"/>
        <end position="235"/>
    </location>
</feature>
<accession>A0A1S1Q951</accession>
<reference evidence="3" key="1">
    <citation type="submission" date="2016-07" db="EMBL/GenBank/DDBJ databases">
        <title>Frankia sp. NRRL B-16219 Genome sequencing.</title>
        <authorList>
            <person name="Ghodhbane-Gtari F."/>
            <person name="Swanson E."/>
            <person name="Gueddou A."/>
            <person name="Louati M."/>
            <person name="Nouioui I."/>
            <person name="Hezbri K."/>
            <person name="Abebe-Akele F."/>
            <person name="Simpson S."/>
            <person name="Morris K."/>
            <person name="Thomas K."/>
            <person name="Gtari M."/>
            <person name="Tisa L.S."/>
        </authorList>
    </citation>
    <scope>NUCLEOTIDE SEQUENCE [LARGE SCALE GENOMIC DNA]</scope>
    <source>
        <strain evidence="3">NRRL B-16219</strain>
    </source>
</reference>
<gene>
    <name evidence="2" type="ORF">BBK14_34250</name>
</gene>
<dbReference type="InterPro" id="IPR012337">
    <property type="entry name" value="RNaseH-like_sf"/>
</dbReference>
<dbReference type="SUPFAM" id="SSF53098">
    <property type="entry name" value="Ribonuclease H-like"/>
    <property type="match status" value="1"/>
</dbReference>
<evidence type="ECO:0000313" key="2">
    <source>
        <dbReference type="EMBL" id="OHV28744.1"/>
    </source>
</evidence>
<dbReference type="OrthoDB" id="4954307at2"/>
<proteinExistence type="predicted"/>
<dbReference type="Proteomes" id="UP000179769">
    <property type="component" value="Unassembled WGS sequence"/>
</dbReference>